<dbReference type="AlphaFoldDB" id="A0A1Q4HKN4"/>
<feature type="domain" description="NAD-dependent epimerase/dehydratase" evidence="1">
    <location>
        <begin position="3"/>
        <end position="227"/>
    </location>
</feature>
<gene>
    <name evidence="2" type="ORF">BV510_03655</name>
</gene>
<comment type="caution">
    <text evidence="2">The sequence shown here is derived from an EMBL/GenBank/DDBJ whole genome shotgun (WGS) entry which is preliminary data.</text>
</comment>
<reference evidence="2 3" key="1">
    <citation type="submission" date="2016-09" db="EMBL/GenBank/DDBJ databases">
        <title>genome sequences of unsequenced Mycobacteria.</title>
        <authorList>
            <person name="Greninger A.L."/>
            <person name="Jerome K.R."/>
            <person name="Mcnair B."/>
            <person name="Wallis C."/>
            <person name="Fang F."/>
        </authorList>
    </citation>
    <scope>NUCLEOTIDE SEQUENCE [LARGE SCALE GENOMIC DNA]</scope>
    <source>
        <strain evidence="2 3">BM1</strain>
    </source>
</reference>
<dbReference type="GO" id="GO:0004029">
    <property type="term" value="F:aldehyde dehydrogenase (NAD+) activity"/>
    <property type="evidence" value="ECO:0007669"/>
    <property type="project" value="TreeGrafter"/>
</dbReference>
<dbReference type="InterPro" id="IPR036291">
    <property type="entry name" value="NAD(P)-bd_dom_sf"/>
</dbReference>
<dbReference type="PANTHER" id="PTHR48079">
    <property type="entry name" value="PROTEIN YEEZ"/>
    <property type="match status" value="1"/>
</dbReference>
<dbReference type="GO" id="GO:0005737">
    <property type="term" value="C:cytoplasm"/>
    <property type="evidence" value="ECO:0007669"/>
    <property type="project" value="TreeGrafter"/>
</dbReference>
<dbReference type="STRING" id="1801.BRW64_00400"/>
<dbReference type="InterPro" id="IPR001509">
    <property type="entry name" value="Epimerase_deHydtase"/>
</dbReference>
<dbReference type="Gene3D" id="3.40.50.720">
    <property type="entry name" value="NAD(P)-binding Rossmann-like Domain"/>
    <property type="match status" value="1"/>
</dbReference>
<dbReference type="RefSeq" id="WP_073853138.1">
    <property type="nucleotide sequence ID" value="NZ_BAAATC010000018.1"/>
</dbReference>
<protein>
    <submittedName>
        <fullName evidence="2">NAD-dependent dehydratase</fullName>
    </submittedName>
</protein>
<accession>A0A1Q4HKN4</accession>
<dbReference type="InterPro" id="IPR051783">
    <property type="entry name" value="NAD(P)-dependent_oxidoreduct"/>
</dbReference>
<dbReference type="EMBL" id="MIJD01000021">
    <property type="protein sequence ID" value="OPE55697.1"/>
    <property type="molecule type" value="Genomic_DNA"/>
</dbReference>
<name>A0A1Q4HKN4_9MYCO</name>
<sequence>MTVLVMGASGFLGSHVTRQLVARGEDVRVLLRTSSDTRGIDDLTVQRHYGGLFDDEALRTAMTGCDAVYYCVVDARMWVRDPATLFATNVEGLRHVLDAALDTGVDRFIFTSTAGTLAAPNGRPITEDDPADWDGGGPYIESRRAAEDLVLHYARERGLHSVALCISTTYGPGDWQPTPHGGALAMVAAGKLPFYFGYSQEVVGIEDAARAMLLAGEHGRSGERYIISDRFMSSQEVHRVAAEAGGVRVPRVGIPMPVLHAGARLNDVASGLLRRDLKFAAVGMRIVENMGPLDHSKATRELGWTPEPTEESIRRAVRFYAAKR</sequence>
<proteinExistence type="predicted"/>
<dbReference type="SUPFAM" id="SSF51735">
    <property type="entry name" value="NAD(P)-binding Rossmann-fold domains"/>
    <property type="match status" value="1"/>
</dbReference>
<evidence type="ECO:0000313" key="3">
    <source>
        <dbReference type="Proteomes" id="UP000191039"/>
    </source>
</evidence>
<dbReference type="Pfam" id="PF01370">
    <property type="entry name" value="Epimerase"/>
    <property type="match status" value="1"/>
</dbReference>
<dbReference type="PANTHER" id="PTHR48079:SF6">
    <property type="entry name" value="NAD(P)-BINDING DOMAIN-CONTAINING PROTEIN-RELATED"/>
    <property type="match status" value="1"/>
</dbReference>
<dbReference type="Proteomes" id="UP000191039">
    <property type="component" value="Unassembled WGS sequence"/>
</dbReference>
<organism evidence="2 3">
    <name type="scientific">Mycolicibacterium diernhoferi</name>
    <dbReference type="NCBI Taxonomy" id="1801"/>
    <lineage>
        <taxon>Bacteria</taxon>
        <taxon>Bacillati</taxon>
        <taxon>Actinomycetota</taxon>
        <taxon>Actinomycetes</taxon>
        <taxon>Mycobacteriales</taxon>
        <taxon>Mycobacteriaceae</taxon>
        <taxon>Mycolicibacterium</taxon>
    </lineage>
</organism>
<evidence type="ECO:0000259" key="1">
    <source>
        <dbReference type="Pfam" id="PF01370"/>
    </source>
</evidence>
<evidence type="ECO:0000313" key="2">
    <source>
        <dbReference type="EMBL" id="OPE55697.1"/>
    </source>
</evidence>